<name>A0AAE1DFH8_9GAST</name>
<dbReference type="AlphaFoldDB" id="A0AAE1DFH8"/>
<evidence type="ECO:0000313" key="1">
    <source>
        <dbReference type="EMBL" id="KAK3768587.1"/>
    </source>
</evidence>
<reference evidence="1" key="1">
    <citation type="journal article" date="2023" name="G3 (Bethesda)">
        <title>A reference genome for the long-term kleptoplast-retaining sea slug Elysia crispata morphotype clarki.</title>
        <authorList>
            <person name="Eastman K.E."/>
            <person name="Pendleton A.L."/>
            <person name="Shaikh M.A."/>
            <person name="Suttiyut T."/>
            <person name="Ogas R."/>
            <person name="Tomko P."/>
            <person name="Gavelis G."/>
            <person name="Widhalm J.R."/>
            <person name="Wisecaver J.H."/>
        </authorList>
    </citation>
    <scope>NUCLEOTIDE SEQUENCE</scope>
    <source>
        <strain evidence="1">ECLA1</strain>
    </source>
</reference>
<sequence>MTRLSGAKPLSAKDDRFRLQWDLAKVFAGDLWRFSTSCQAPVEARRKNVPRRKCCDDNVLTAYTKWEQMMGLVMIGHDRVTAYTVTNRRVDTSRGFSHGL</sequence>
<evidence type="ECO:0000313" key="2">
    <source>
        <dbReference type="Proteomes" id="UP001283361"/>
    </source>
</evidence>
<organism evidence="1 2">
    <name type="scientific">Elysia crispata</name>
    <name type="common">lettuce slug</name>
    <dbReference type="NCBI Taxonomy" id="231223"/>
    <lineage>
        <taxon>Eukaryota</taxon>
        <taxon>Metazoa</taxon>
        <taxon>Spiralia</taxon>
        <taxon>Lophotrochozoa</taxon>
        <taxon>Mollusca</taxon>
        <taxon>Gastropoda</taxon>
        <taxon>Heterobranchia</taxon>
        <taxon>Euthyneura</taxon>
        <taxon>Panpulmonata</taxon>
        <taxon>Sacoglossa</taxon>
        <taxon>Placobranchoidea</taxon>
        <taxon>Plakobranchidae</taxon>
        <taxon>Elysia</taxon>
    </lineage>
</organism>
<dbReference type="EMBL" id="JAWDGP010004039">
    <property type="protein sequence ID" value="KAK3768587.1"/>
    <property type="molecule type" value="Genomic_DNA"/>
</dbReference>
<keyword evidence="2" id="KW-1185">Reference proteome</keyword>
<proteinExistence type="predicted"/>
<comment type="caution">
    <text evidence="1">The sequence shown here is derived from an EMBL/GenBank/DDBJ whole genome shotgun (WGS) entry which is preliminary data.</text>
</comment>
<gene>
    <name evidence="1" type="ORF">RRG08_002418</name>
</gene>
<accession>A0AAE1DFH8</accession>
<dbReference type="Proteomes" id="UP001283361">
    <property type="component" value="Unassembled WGS sequence"/>
</dbReference>
<protein>
    <submittedName>
        <fullName evidence="1">Uncharacterized protein</fullName>
    </submittedName>
</protein>